<dbReference type="Pfam" id="PF22848">
    <property type="entry name" value="ASD1_dom"/>
    <property type="match status" value="1"/>
</dbReference>
<dbReference type="GO" id="GO:0046373">
    <property type="term" value="P:L-arabinose metabolic process"/>
    <property type="evidence" value="ECO:0007669"/>
    <property type="project" value="InterPro"/>
</dbReference>
<name>A0A5C6FP41_9PLAN</name>
<dbReference type="Gene3D" id="3.20.20.80">
    <property type="entry name" value="Glycosidases"/>
    <property type="match status" value="1"/>
</dbReference>
<evidence type="ECO:0000313" key="11">
    <source>
        <dbReference type="Proteomes" id="UP000316476"/>
    </source>
</evidence>
<organism evidence="10 11">
    <name type="scientific">Crateriforma conspicua</name>
    <dbReference type="NCBI Taxonomy" id="2527996"/>
    <lineage>
        <taxon>Bacteria</taxon>
        <taxon>Pseudomonadati</taxon>
        <taxon>Planctomycetota</taxon>
        <taxon>Planctomycetia</taxon>
        <taxon>Planctomycetales</taxon>
        <taxon>Planctomycetaceae</taxon>
        <taxon>Crateriforma</taxon>
    </lineage>
</organism>
<feature type="signal peptide" evidence="8">
    <location>
        <begin position="1"/>
        <end position="25"/>
    </location>
</feature>
<dbReference type="AlphaFoldDB" id="A0A5C6FP41"/>
<evidence type="ECO:0000256" key="5">
    <source>
        <dbReference type="ARBA" id="ARBA00022801"/>
    </source>
</evidence>
<dbReference type="Gene3D" id="2.60.40.1180">
    <property type="entry name" value="Golgi alpha-mannosidase II"/>
    <property type="match status" value="1"/>
</dbReference>
<evidence type="ECO:0000256" key="6">
    <source>
        <dbReference type="ARBA" id="ARBA00023277"/>
    </source>
</evidence>
<dbReference type="GO" id="GO:0000272">
    <property type="term" value="P:polysaccharide catabolic process"/>
    <property type="evidence" value="ECO:0007669"/>
    <property type="project" value="TreeGrafter"/>
</dbReference>
<dbReference type="Pfam" id="PF06964">
    <property type="entry name" value="Alpha-L-AF_C"/>
    <property type="match status" value="1"/>
</dbReference>
<keyword evidence="7 10" id="KW-0326">Glycosidase</keyword>
<keyword evidence="8" id="KW-0732">Signal</keyword>
<comment type="similarity">
    <text evidence="2">Belongs to the glycosyl hydrolase 51 family.</text>
</comment>
<dbReference type="EC" id="3.2.1.55" evidence="4"/>
<dbReference type="InterPro" id="IPR017853">
    <property type="entry name" value="GH"/>
</dbReference>
<evidence type="ECO:0000256" key="4">
    <source>
        <dbReference type="ARBA" id="ARBA00012670"/>
    </source>
</evidence>
<dbReference type="SUPFAM" id="SSF51011">
    <property type="entry name" value="Glycosyl hydrolase domain"/>
    <property type="match status" value="1"/>
</dbReference>
<comment type="subunit">
    <text evidence="3">Homohexamer; trimer of dimers.</text>
</comment>
<dbReference type="InterPro" id="IPR013780">
    <property type="entry name" value="Glyco_hydro_b"/>
</dbReference>
<gene>
    <name evidence="10" type="primary">abf2</name>
    <name evidence="10" type="ORF">V7x_47820</name>
</gene>
<dbReference type="InterPro" id="IPR010720">
    <property type="entry name" value="Alpha-L-AF_C"/>
</dbReference>
<evidence type="ECO:0000256" key="7">
    <source>
        <dbReference type="ARBA" id="ARBA00023295"/>
    </source>
</evidence>
<proteinExistence type="inferred from homology"/>
<dbReference type="SMART" id="SM00813">
    <property type="entry name" value="Alpha-L-AF_C"/>
    <property type="match status" value="1"/>
</dbReference>
<evidence type="ECO:0000256" key="2">
    <source>
        <dbReference type="ARBA" id="ARBA00007186"/>
    </source>
</evidence>
<evidence type="ECO:0000313" key="10">
    <source>
        <dbReference type="EMBL" id="TWU63044.1"/>
    </source>
</evidence>
<evidence type="ECO:0000256" key="8">
    <source>
        <dbReference type="SAM" id="SignalP"/>
    </source>
</evidence>
<feature type="chain" id="PRO_5023110548" description="non-reducing end alpha-L-arabinofuranosidase" evidence="8">
    <location>
        <begin position="26"/>
        <end position="538"/>
    </location>
</feature>
<keyword evidence="5 10" id="KW-0378">Hydrolase</keyword>
<feature type="domain" description="Alpha-L-arabinofuranosidase C-terminal" evidence="9">
    <location>
        <begin position="319"/>
        <end position="531"/>
    </location>
</feature>
<dbReference type="InterPro" id="IPR055235">
    <property type="entry name" value="ASD1_cat"/>
</dbReference>
<dbReference type="EMBL" id="SJPZ01000002">
    <property type="protein sequence ID" value="TWU63044.1"/>
    <property type="molecule type" value="Genomic_DNA"/>
</dbReference>
<dbReference type="RefSeq" id="WP_197138239.1">
    <property type="nucleotide sequence ID" value="NZ_SJPZ01000002.1"/>
</dbReference>
<sequence precursor="true">MKISFQMRIGVALLLLWGFTHPSHAQTKIVVDATKADSVIAPEIYGQFAEHLGGCVYGGLWVGPDSQIPNERGYRKDVLDALKRLNVPVLRWPGGCFADDYHWRDGIGPRDARPRTLNIYWGGDETNAFGTHEFLDLCEILGCEAYVAGNVGSGTVEEMREWVEYMTSDSNSTLAQMRRMNGREKPWRVKYFGVGNENWGCGGNMTAEYYSDLYRRYATYVRNFSGNRITKVANGPSGRDVPFMDTLVRNAHRQADAFSMHYYVLPGADWNAKGDALNFPESEWFSVMQQTYQVEDLIKDYIAILDEVDPNRRLDLYVDEWGTWYDQAPDAPSALYQQNTIRDAVSAALFFHIFHEHADRITMGNIAQVVNVLQAMILTRDDRMLLTPTYHVFEMYKIHQGAKHIPLDVNSPAYTCTTANEPPTNPSASFKTDANSDKSWSNQVDAISASASLTAEGMINVSLVNASPTESYLVELAFEGLDLTKANGRVLSAERIDAHNTFDDPEAVQPQVIRNLMTVANTIQITIPPASVSAVTAH</sequence>
<dbReference type="PANTHER" id="PTHR43576:SF2">
    <property type="entry name" value="INTRACELLULAR EXO-ALPHA-L-ARABINOFURANOSIDASE 2"/>
    <property type="match status" value="1"/>
</dbReference>
<dbReference type="GO" id="GO:0046556">
    <property type="term" value="F:alpha-L-arabinofuranosidase activity"/>
    <property type="evidence" value="ECO:0007669"/>
    <property type="project" value="UniProtKB-EC"/>
</dbReference>
<evidence type="ECO:0000256" key="1">
    <source>
        <dbReference type="ARBA" id="ARBA00001462"/>
    </source>
</evidence>
<comment type="caution">
    <text evidence="10">The sequence shown here is derived from an EMBL/GenBank/DDBJ whole genome shotgun (WGS) entry which is preliminary data.</text>
</comment>
<comment type="catalytic activity">
    <reaction evidence="1">
        <text>Hydrolysis of terminal non-reducing alpha-L-arabinofuranoside residues in alpha-L-arabinosides.</text>
        <dbReference type="EC" id="3.2.1.55"/>
    </reaction>
</comment>
<evidence type="ECO:0000259" key="9">
    <source>
        <dbReference type="SMART" id="SM00813"/>
    </source>
</evidence>
<dbReference type="PANTHER" id="PTHR43576">
    <property type="entry name" value="ALPHA-L-ARABINOFURANOSIDASE C-RELATED"/>
    <property type="match status" value="1"/>
</dbReference>
<evidence type="ECO:0000256" key="3">
    <source>
        <dbReference type="ARBA" id="ARBA00011165"/>
    </source>
</evidence>
<protein>
    <recommendedName>
        <fullName evidence="4">non-reducing end alpha-L-arabinofuranosidase</fullName>
        <ecNumber evidence="4">3.2.1.55</ecNumber>
    </recommendedName>
</protein>
<keyword evidence="6" id="KW-0119">Carbohydrate metabolism</keyword>
<accession>A0A5C6FP41</accession>
<dbReference type="SUPFAM" id="SSF51445">
    <property type="entry name" value="(Trans)glycosidases"/>
    <property type="match status" value="1"/>
</dbReference>
<reference evidence="10 11" key="1">
    <citation type="submission" date="2019-02" db="EMBL/GenBank/DDBJ databases">
        <title>Deep-cultivation of Planctomycetes and their phenomic and genomic characterization uncovers novel biology.</title>
        <authorList>
            <person name="Wiegand S."/>
            <person name="Jogler M."/>
            <person name="Boedeker C."/>
            <person name="Pinto D."/>
            <person name="Vollmers J."/>
            <person name="Rivas-Marin E."/>
            <person name="Kohn T."/>
            <person name="Peeters S.H."/>
            <person name="Heuer A."/>
            <person name="Rast P."/>
            <person name="Oberbeckmann S."/>
            <person name="Bunk B."/>
            <person name="Jeske O."/>
            <person name="Meyerdierks A."/>
            <person name="Storesund J.E."/>
            <person name="Kallscheuer N."/>
            <person name="Luecker S."/>
            <person name="Lage O.M."/>
            <person name="Pohl T."/>
            <person name="Merkel B.J."/>
            <person name="Hornburger P."/>
            <person name="Mueller R.-W."/>
            <person name="Bruemmer F."/>
            <person name="Labrenz M."/>
            <person name="Spormann A.M."/>
            <person name="Op Den Camp H."/>
            <person name="Overmann J."/>
            <person name="Amann R."/>
            <person name="Jetten M.S.M."/>
            <person name="Mascher T."/>
            <person name="Medema M.H."/>
            <person name="Devos D.P."/>
            <person name="Kaster A.-K."/>
            <person name="Ovreas L."/>
            <person name="Rohde M."/>
            <person name="Galperin M.Y."/>
            <person name="Jogler C."/>
        </authorList>
    </citation>
    <scope>NUCLEOTIDE SEQUENCE [LARGE SCALE GENOMIC DNA]</scope>
    <source>
        <strain evidence="10 11">V7</strain>
    </source>
</reference>
<dbReference type="Proteomes" id="UP000316476">
    <property type="component" value="Unassembled WGS sequence"/>
</dbReference>